<reference evidence="3" key="1">
    <citation type="submission" date="2018-05" db="EMBL/GenBank/DDBJ databases">
        <authorList>
            <person name="Lanie J.A."/>
            <person name="Ng W.-L."/>
            <person name="Kazmierczak K.M."/>
            <person name="Andrzejewski T.M."/>
            <person name="Davidsen T.M."/>
            <person name="Wayne K.J."/>
            <person name="Tettelin H."/>
            <person name="Glass J.I."/>
            <person name="Rusch D."/>
            <person name="Podicherti R."/>
            <person name="Tsui H.-C.T."/>
            <person name="Winkler M.E."/>
        </authorList>
    </citation>
    <scope>NUCLEOTIDE SEQUENCE</scope>
</reference>
<dbReference type="Pfam" id="PF14698">
    <property type="entry name" value="ASL_C2"/>
    <property type="match status" value="1"/>
</dbReference>
<feature type="domain" description="Argininosuccinate lyase C-terminal" evidence="2">
    <location>
        <begin position="365"/>
        <end position="432"/>
    </location>
</feature>
<dbReference type="PANTHER" id="PTHR43814">
    <property type="entry name" value="ARGININOSUCCINATE LYASE"/>
    <property type="match status" value="1"/>
</dbReference>
<dbReference type="InterPro" id="IPR009049">
    <property type="entry name" value="Argininosuccinate_lyase"/>
</dbReference>
<evidence type="ECO:0000259" key="1">
    <source>
        <dbReference type="Pfam" id="PF00206"/>
    </source>
</evidence>
<name>A0A381S6K0_9ZZZZ</name>
<dbReference type="InterPro" id="IPR020557">
    <property type="entry name" value="Fumarate_lyase_CS"/>
</dbReference>
<dbReference type="PANTHER" id="PTHR43814:SF1">
    <property type="entry name" value="ARGININOSUCCINATE LYASE"/>
    <property type="match status" value="1"/>
</dbReference>
<dbReference type="PRINTS" id="PR00149">
    <property type="entry name" value="FUMRATELYASE"/>
</dbReference>
<gene>
    <name evidence="3" type="ORF">METZ01_LOCUS52534</name>
</gene>
<dbReference type="SUPFAM" id="SSF48557">
    <property type="entry name" value="L-aspartase-like"/>
    <property type="match status" value="1"/>
</dbReference>
<organism evidence="3">
    <name type="scientific">marine metagenome</name>
    <dbReference type="NCBI Taxonomy" id="408172"/>
    <lineage>
        <taxon>unclassified sequences</taxon>
        <taxon>metagenomes</taxon>
        <taxon>ecological metagenomes</taxon>
    </lineage>
</organism>
<dbReference type="Gene3D" id="1.20.200.10">
    <property type="entry name" value="Fumarase/aspartase (Central domain)"/>
    <property type="match status" value="1"/>
</dbReference>
<evidence type="ECO:0008006" key="4">
    <source>
        <dbReference type="Google" id="ProtNLM"/>
    </source>
</evidence>
<dbReference type="NCBIfam" id="TIGR00838">
    <property type="entry name" value="argH"/>
    <property type="match status" value="1"/>
</dbReference>
<protein>
    <recommendedName>
        <fullName evidence="4">Fumarate lyase N-terminal domain-containing protein</fullName>
    </recommendedName>
</protein>
<dbReference type="PRINTS" id="PR00145">
    <property type="entry name" value="ARGSUCLYASE"/>
</dbReference>
<dbReference type="InterPro" id="IPR024083">
    <property type="entry name" value="Fumarase/histidase_N"/>
</dbReference>
<dbReference type="PROSITE" id="PS00163">
    <property type="entry name" value="FUMARATE_LYASES"/>
    <property type="match status" value="1"/>
</dbReference>
<dbReference type="HAMAP" id="MF_00006">
    <property type="entry name" value="Arg_succ_lyase"/>
    <property type="match status" value="1"/>
</dbReference>
<sequence>MTKHLWSGRFADAPDADVFRFQSSFVFDRRLFEDDVNGSLAWAEALRAVGVLTADESEAVSCALQDILKEGQLDPAFISGPDEDVHAFVERKLVDRVGEAGKRLHTGRSRNDQVALDLRLYVRRRTREIQRSLLGLVSVLAEQAASANGTLMPAYTHLRRAQPMLVAHFFLAHAEGFRRDYARFDNVRDQADAMPLGSGAVAGSSYPVDTEALAARLGFSKVVANSLDATADRDFVADFLHACALTMIHLSRFGEDVIVFSSEEFGFFELSDSVTTGSSLMPQKKNPDPLELVRGKSGRVIGRSAGWLASMKGLPSGYNKDLQEDKEALFDAEDTVLASTAAVTTVVRTLAVLGDRTKSAASGLLLATEVADYLVSRGMAFRDAHTLVGGMVRDLLTSGRDFESLSMTEWKAFSDLFEDDIQIRITAQAAVNTRQTTQSTNPVAVENALSYIIAWLEDARVESLDG</sequence>
<dbReference type="InterPro" id="IPR008948">
    <property type="entry name" value="L-Aspartase-like"/>
</dbReference>
<dbReference type="GO" id="GO:0004056">
    <property type="term" value="F:argininosuccinate lyase activity"/>
    <property type="evidence" value="ECO:0007669"/>
    <property type="project" value="InterPro"/>
</dbReference>
<dbReference type="InterPro" id="IPR000362">
    <property type="entry name" value="Fumarate_lyase_fam"/>
</dbReference>
<dbReference type="FunFam" id="1.20.200.10:FF:000015">
    <property type="entry name" value="argininosuccinate lyase isoform X2"/>
    <property type="match status" value="1"/>
</dbReference>
<dbReference type="InterPro" id="IPR029419">
    <property type="entry name" value="Arg_succ_lyase_C"/>
</dbReference>
<dbReference type="EMBL" id="UINC01002726">
    <property type="protein sequence ID" value="SUZ99680.1"/>
    <property type="molecule type" value="Genomic_DNA"/>
</dbReference>
<dbReference type="GO" id="GO:0042450">
    <property type="term" value="P:L-arginine biosynthetic process via ornithine"/>
    <property type="evidence" value="ECO:0007669"/>
    <property type="project" value="InterPro"/>
</dbReference>
<dbReference type="Gene3D" id="1.10.275.10">
    <property type="entry name" value="Fumarase/aspartase (N-terminal domain)"/>
    <property type="match status" value="1"/>
</dbReference>
<dbReference type="CDD" id="cd01359">
    <property type="entry name" value="Argininosuccinate_lyase"/>
    <property type="match status" value="1"/>
</dbReference>
<dbReference type="GO" id="GO:0005829">
    <property type="term" value="C:cytosol"/>
    <property type="evidence" value="ECO:0007669"/>
    <property type="project" value="TreeGrafter"/>
</dbReference>
<dbReference type="InterPro" id="IPR022761">
    <property type="entry name" value="Fumarate_lyase_N"/>
</dbReference>
<evidence type="ECO:0000313" key="3">
    <source>
        <dbReference type="EMBL" id="SUZ99680.1"/>
    </source>
</evidence>
<proteinExistence type="inferred from homology"/>
<dbReference type="Pfam" id="PF00206">
    <property type="entry name" value="Lyase_1"/>
    <property type="match status" value="1"/>
</dbReference>
<feature type="domain" description="Fumarate lyase N-terminal" evidence="1">
    <location>
        <begin position="8"/>
        <end position="302"/>
    </location>
</feature>
<dbReference type="Gene3D" id="1.10.40.30">
    <property type="entry name" value="Fumarase/aspartase (C-terminal domain)"/>
    <property type="match status" value="1"/>
</dbReference>
<accession>A0A381S6K0</accession>
<evidence type="ECO:0000259" key="2">
    <source>
        <dbReference type="Pfam" id="PF14698"/>
    </source>
</evidence>
<dbReference type="AlphaFoldDB" id="A0A381S6K0"/>